<dbReference type="Proteomes" id="UP000824890">
    <property type="component" value="Unassembled WGS sequence"/>
</dbReference>
<evidence type="ECO:0000313" key="2">
    <source>
        <dbReference type="EMBL" id="KAH0940084.1"/>
    </source>
</evidence>
<keyword evidence="1" id="KW-0812">Transmembrane</keyword>
<keyword evidence="3" id="KW-1185">Reference proteome</keyword>
<keyword evidence="1" id="KW-1133">Transmembrane helix</keyword>
<keyword evidence="1" id="KW-0472">Membrane</keyword>
<comment type="caution">
    <text evidence="2">The sequence shown here is derived from an EMBL/GenBank/DDBJ whole genome shotgun (WGS) entry which is preliminary data.</text>
</comment>
<reference evidence="2 3" key="1">
    <citation type="submission" date="2021-05" db="EMBL/GenBank/DDBJ databases">
        <title>Genome Assembly of Synthetic Allotetraploid Brassica napus Reveals Homoeologous Exchanges between Subgenomes.</title>
        <authorList>
            <person name="Davis J.T."/>
        </authorList>
    </citation>
    <scope>NUCLEOTIDE SEQUENCE [LARGE SCALE GENOMIC DNA]</scope>
    <source>
        <strain evidence="3">cv. Da-Ae</strain>
        <tissue evidence="2">Seedling</tissue>
    </source>
</reference>
<dbReference type="PANTHER" id="PTHR36069">
    <property type="entry name" value="EXPRESSED PROTEIN-RELATED"/>
    <property type="match status" value="1"/>
</dbReference>
<sequence>MLQIIGKTRSRSACRYQKLSHHYEKATTRAIRHHEGKKIEGRSKGFRLNRPRKLVLKALVLPRRKMWWIVHGRKNKRNLHRDFENKSICDLGKDLEDILKGRLETIEEEPEAEEREWLGESHKPMLVKAKMKVEKGKAIVKAKVKSGKVFYMLCVIGLASKRASMRSIFLIIALFLFSLLTILATTVTEPRPTPILRHDNQSSDLFSAISDMRRESYYGFVTLLHVLNDTNVFKNQ</sequence>
<dbReference type="PANTHER" id="PTHR36069:SF4">
    <property type="entry name" value="FASCICLIN-LIKE ARABINOGALACTAN FAMILY PROTEIN"/>
    <property type="match status" value="1"/>
</dbReference>
<proteinExistence type="predicted"/>
<evidence type="ECO:0000256" key="1">
    <source>
        <dbReference type="SAM" id="Phobius"/>
    </source>
</evidence>
<dbReference type="EMBL" id="JAGKQM010000002">
    <property type="protein sequence ID" value="KAH0940084.1"/>
    <property type="molecule type" value="Genomic_DNA"/>
</dbReference>
<feature type="transmembrane region" description="Helical" evidence="1">
    <location>
        <begin position="168"/>
        <end position="187"/>
    </location>
</feature>
<protein>
    <submittedName>
        <fullName evidence="2">Uncharacterized protein</fullName>
    </submittedName>
</protein>
<organism evidence="2 3">
    <name type="scientific">Brassica napus</name>
    <name type="common">Rape</name>
    <dbReference type="NCBI Taxonomy" id="3708"/>
    <lineage>
        <taxon>Eukaryota</taxon>
        <taxon>Viridiplantae</taxon>
        <taxon>Streptophyta</taxon>
        <taxon>Embryophyta</taxon>
        <taxon>Tracheophyta</taxon>
        <taxon>Spermatophyta</taxon>
        <taxon>Magnoliopsida</taxon>
        <taxon>eudicotyledons</taxon>
        <taxon>Gunneridae</taxon>
        <taxon>Pentapetalae</taxon>
        <taxon>rosids</taxon>
        <taxon>malvids</taxon>
        <taxon>Brassicales</taxon>
        <taxon>Brassicaceae</taxon>
        <taxon>Brassiceae</taxon>
        <taxon>Brassica</taxon>
    </lineage>
</organism>
<name>A0ABQ8EEH7_BRANA</name>
<gene>
    <name evidence="2" type="ORF">HID58_007545</name>
</gene>
<dbReference type="InterPro" id="IPR053339">
    <property type="entry name" value="FAS1_domain_protein"/>
</dbReference>
<evidence type="ECO:0000313" key="3">
    <source>
        <dbReference type="Proteomes" id="UP000824890"/>
    </source>
</evidence>
<accession>A0ABQ8EEH7</accession>